<reference evidence="4 5" key="1">
    <citation type="journal article" date="2011" name="PLoS Pathog.">
        <title>Dynamic evolution of pathogenicity revealed by sequencing and comparative genomics of 19 Pseudomonas syringae isolates.</title>
        <authorList>
            <person name="Baltrus D.A."/>
            <person name="Nishimura M.T."/>
            <person name="Romanchuk A."/>
            <person name="Chang J.H."/>
            <person name="Mukhtar M.S."/>
            <person name="Cherkis K."/>
            <person name="Roach J."/>
            <person name="Grant S.R."/>
            <person name="Jones C.D."/>
            <person name="Dangl J.L."/>
        </authorList>
    </citation>
    <scope>NUCLEOTIDE SEQUENCE [LARGE SCALE GENOMIC DNA]</scope>
    <source>
        <strain evidence="5">M301072PT</strain>
    </source>
</reference>
<dbReference type="Proteomes" id="UP000004471">
    <property type="component" value="Unassembled WGS sequence"/>
</dbReference>
<dbReference type="GO" id="GO:0006596">
    <property type="term" value="P:polyamine biosynthetic process"/>
    <property type="evidence" value="ECO:0007669"/>
    <property type="project" value="UniProtKB-UniRule"/>
</dbReference>
<keyword evidence="1 2" id="KW-0808">Transferase</keyword>
<evidence type="ECO:0000313" key="4">
    <source>
        <dbReference type="EMBL" id="EGH36274.1"/>
    </source>
</evidence>
<sequence length="32" mass="3442">DAFMQAAFDEAQLGLKEGGILVTQNGTPFMQL</sequence>
<proteinExistence type="predicted"/>
<evidence type="ECO:0000256" key="2">
    <source>
        <dbReference type="PROSITE-ProRule" id="PRU00354"/>
    </source>
</evidence>
<keyword evidence="2" id="KW-0620">Polyamine biosynthesis</keyword>
<feature type="non-terminal residue" evidence="4">
    <location>
        <position position="32"/>
    </location>
</feature>
<comment type="caution">
    <text evidence="4">The sequence shown here is derived from an EMBL/GenBank/DDBJ whole genome shotgun (WGS) entry which is preliminary data.</text>
</comment>
<dbReference type="InterPro" id="IPR030374">
    <property type="entry name" value="PABS"/>
</dbReference>
<protein>
    <recommendedName>
        <fullName evidence="3">PABS domain-containing protein</fullName>
    </recommendedName>
</protein>
<evidence type="ECO:0000256" key="1">
    <source>
        <dbReference type="ARBA" id="ARBA00022679"/>
    </source>
</evidence>
<feature type="active site" description="Proton acceptor" evidence="2">
    <location>
        <position position="1"/>
    </location>
</feature>
<evidence type="ECO:0000259" key="3">
    <source>
        <dbReference type="PROSITE" id="PS51006"/>
    </source>
</evidence>
<organism evidence="4 5">
    <name type="scientific">Pseudomonas syringae pv. japonica str. M301072</name>
    <dbReference type="NCBI Taxonomy" id="629262"/>
    <lineage>
        <taxon>Bacteria</taxon>
        <taxon>Pseudomonadati</taxon>
        <taxon>Pseudomonadota</taxon>
        <taxon>Gammaproteobacteria</taxon>
        <taxon>Pseudomonadales</taxon>
        <taxon>Pseudomonadaceae</taxon>
        <taxon>Pseudomonas</taxon>
        <taxon>Pseudomonas syringae</taxon>
    </lineage>
</organism>
<evidence type="ECO:0000313" key="5">
    <source>
        <dbReference type="Proteomes" id="UP000004471"/>
    </source>
</evidence>
<name>F3G1D2_PSESX</name>
<dbReference type="PROSITE" id="PS51006">
    <property type="entry name" value="PABS_2"/>
    <property type="match status" value="1"/>
</dbReference>
<accession>F3G1D2</accession>
<dbReference type="EMBL" id="AEAH01004644">
    <property type="protein sequence ID" value="EGH36274.1"/>
    <property type="molecule type" value="Genomic_DNA"/>
</dbReference>
<feature type="domain" description="PABS" evidence="3">
    <location>
        <begin position="1"/>
        <end position="32"/>
    </location>
</feature>
<dbReference type="GO" id="GO:0016740">
    <property type="term" value="F:transferase activity"/>
    <property type="evidence" value="ECO:0007669"/>
    <property type="project" value="UniProtKB-UniRule"/>
</dbReference>
<feature type="non-terminal residue" evidence="4">
    <location>
        <position position="1"/>
    </location>
</feature>
<dbReference type="AlphaFoldDB" id="F3G1D2"/>
<gene>
    <name evidence="4" type="ORF">PSYJA_47258</name>
</gene>